<evidence type="ECO:0000256" key="1">
    <source>
        <dbReference type="ARBA" id="ARBA00004442"/>
    </source>
</evidence>
<evidence type="ECO:0000313" key="8">
    <source>
        <dbReference type="EMBL" id="SHF75648.1"/>
    </source>
</evidence>
<keyword evidence="4" id="KW-0472">Membrane</keyword>
<evidence type="ECO:0000256" key="5">
    <source>
        <dbReference type="ARBA" id="ARBA00023237"/>
    </source>
</evidence>
<dbReference type="GO" id="GO:0009279">
    <property type="term" value="C:cell outer membrane"/>
    <property type="evidence" value="ECO:0007669"/>
    <property type="project" value="UniProtKB-SubCell"/>
</dbReference>
<gene>
    <name evidence="8" type="ORF">SAMN05444274_108131</name>
</gene>
<accession>A0A1M5E8S5</accession>
<evidence type="ECO:0000259" key="6">
    <source>
        <dbReference type="Pfam" id="PF07980"/>
    </source>
</evidence>
<dbReference type="STRING" id="1484053.SAMN05444274_108131"/>
<evidence type="ECO:0000259" key="7">
    <source>
        <dbReference type="Pfam" id="PF14322"/>
    </source>
</evidence>
<dbReference type="RefSeq" id="WP_073002955.1">
    <property type="nucleotide sequence ID" value="NZ_FQUM01000008.1"/>
</dbReference>
<feature type="domain" description="RagB/SusD" evidence="6">
    <location>
        <begin position="322"/>
        <end position="482"/>
    </location>
</feature>
<sequence length="512" mass="57009">MKLIQIKNYTTPLLLSGLLLFSAIGCTDKLDAPFENEAFTSDVDYTIGSNMKLPLLGAYYGVYTRAWEEPVTLGLRGDDVNAAGDQVPMQEQDEFKYIASQWNTNSIWQQHYNDIVNIFTAMDEIEKYRPAANNDALADQYIAEARVLRAYLYLNLARAFGGGIVIDELDNIQNTPVSNKAAIMQYVVDETSAAIPDLPAMHPNKRTDIRGGVTRYTALAIQALAYQEMGDYQGVASATGEIISSGEFALASDFYHLFKKAGKLDNENIFEFQYSDFNQGEGDSFNFLWAPFGIGGWTPAVTGSDAGWGFYEPTMKYITFMLDRGETVRLETSVVFTPDGINQLHNEYGNIPSWITNTNREGDIFNNNARMNFASGKHIQPSTELIPGRKGFGSNKNFIVIRYSEMLLMYAEALTRGASESISMTATEAVNMVRARAKIGALGTVTTEDVLNEKFAELAMEWGTRYYDMVRTKNTSELSHEGKTFTMDKAYFPFPADQVADLPQLGEGVVNE</sequence>
<feature type="domain" description="SusD-like N-terminal" evidence="7">
    <location>
        <begin position="96"/>
        <end position="170"/>
    </location>
</feature>
<keyword evidence="9" id="KW-1185">Reference proteome</keyword>
<dbReference type="AlphaFoldDB" id="A0A1M5E8S5"/>
<dbReference type="Gene3D" id="1.25.40.390">
    <property type="match status" value="1"/>
</dbReference>
<dbReference type="Pfam" id="PF14322">
    <property type="entry name" value="SusD-like_3"/>
    <property type="match status" value="1"/>
</dbReference>
<dbReference type="InterPro" id="IPR012944">
    <property type="entry name" value="SusD_RagB_dom"/>
</dbReference>
<dbReference type="Proteomes" id="UP000184164">
    <property type="component" value="Unassembled WGS sequence"/>
</dbReference>
<evidence type="ECO:0000256" key="2">
    <source>
        <dbReference type="ARBA" id="ARBA00006275"/>
    </source>
</evidence>
<proteinExistence type="inferred from homology"/>
<dbReference type="OrthoDB" id="617686at2"/>
<name>A0A1M5E8S5_9BACT</name>
<dbReference type="EMBL" id="FQUM01000008">
    <property type="protein sequence ID" value="SHF75648.1"/>
    <property type="molecule type" value="Genomic_DNA"/>
</dbReference>
<evidence type="ECO:0000256" key="4">
    <source>
        <dbReference type="ARBA" id="ARBA00023136"/>
    </source>
</evidence>
<dbReference type="Pfam" id="PF07980">
    <property type="entry name" value="SusD_RagB"/>
    <property type="match status" value="1"/>
</dbReference>
<reference evidence="8 9" key="1">
    <citation type="submission" date="2016-11" db="EMBL/GenBank/DDBJ databases">
        <authorList>
            <person name="Jaros S."/>
            <person name="Januszkiewicz K."/>
            <person name="Wedrychowicz H."/>
        </authorList>
    </citation>
    <scope>NUCLEOTIDE SEQUENCE [LARGE SCALE GENOMIC DNA]</scope>
    <source>
        <strain evidence="8 9">DSM 26910</strain>
    </source>
</reference>
<evidence type="ECO:0000313" key="9">
    <source>
        <dbReference type="Proteomes" id="UP000184164"/>
    </source>
</evidence>
<keyword evidence="3" id="KW-0732">Signal</keyword>
<comment type="similarity">
    <text evidence="2">Belongs to the SusD family.</text>
</comment>
<organism evidence="8 9">
    <name type="scientific">Mariniphaga anaerophila</name>
    <dbReference type="NCBI Taxonomy" id="1484053"/>
    <lineage>
        <taxon>Bacteria</taxon>
        <taxon>Pseudomonadati</taxon>
        <taxon>Bacteroidota</taxon>
        <taxon>Bacteroidia</taxon>
        <taxon>Marinilabiliales</taxon>
        <taxon>Prolixibacteraceae</taxon>
        <taxon>Mariniphaga</taxon>
    </lineage>
</organism>
<dbReference type="PROSITE" id="PS51257">
    <property type="entry name" value="PROKAR_LIPOPROTEIN"/>
    <property type="match status" value="1"/>
</dbReference>
<keyword evidence="5" id="KW-0998">Cell outer membrane</keyword>
<dbReference type="SUPFAM" id="SSF48452">
    <property type="entry name" value="TPR-like"/>
    <property type="match status" value="1"/>
</dbReference>
<comment type="subcellular location">
    <subcellularLocation>
        <location evidence="1">Cell outer membrane</location>
    </subcellularLocation>
</comment>
<evidence type="ECO:0000256" key="3">
    <source>
        <dbReference type="ARBA" id="ARBA00022729"/>
    </source>
</evidence>
<dbReference type="InterPro" id="IPR033985">
    <property type="entry name" value="SusD-like_N"/>
</dbReference>
<dbReference type="InterPro" id="IPR011990">
    <property type="entry name" value="TPR-like_helical_dom_sf"/>
</dbReference>
<protein>
    <submittedName>
        <fullName evidence="8">Starch-binding associating with outer membrane</fullName>
    </submittedName>
</protein>